<dbReference type="PANTHER" id="PTHR43792">
    <property type="entry name" value="GNAT FAMILY, PUTATIVE (AFU_ORTHOLOGUE AFUA_3G00765)-RELATED-RELATED"/>
    <property type="match status" value="1"/>
</dbReference>
<dbReference type="InterPro" id="IPR016181">
    <property type="entry name" value="Acyl_CoA_acyltransferase"/>
</dbReference>
<dbReference type="Proteomes" id="UP000000466">
    <property type="component" value="Chromosome"/>
</dbReference>
<feature type="domain" description="N-acetyltransferase" evidence="1">
    <location>
        <begin position="11"/>
        <end position="165"/>
    </location>
</feature>
<dbReference type="PROSITE" id="PS51186">
    <property type="entry name" value="GNAT"/>
    <property type="match status" value="1"/>
</dbReference>
<evidence type="ECO:0000259" key="1">
    <source>
        <dbReference type="PROSITE" id="PS51186"/>
    </source>
</evidence>
<dbReference type="SUPFAM" id="SSF55729">
    <property type="entry name" value="Acyl-CoA N-acyltransferases (Nat)"/>
    <property type="match status" value="1"/>
</dbReference>
<dbReference type="eggNOG" id="COG1670">
    <property type="taxonomic scope" value="Bacteria"/>
</dbReference>
<dbReference type="OrthoDB" id="9798081at2"/>
<dbReference type="HOGENOM" id="CLU_013985_3_1_6"/>
<dbReference type="AlphaFoldDB" id="K4KH80"/>
<gene>
    <name evidence="2" type="ordered locus">M5M_06345</name>
</gene>
<dbReference type="STRING" id="1117647.M5M_06345"/>
<protein>
    <submittedName>
        <fullName evidence="2">GCN5-related N-acetyltransferase</fullName>
    </submittedName>
</protein>
<evidence type="ECO:0000313" key="3">
    <source>
        <dbReference type="Proteomes" id="UP000000466"/>
    </source>
</evidence>
<dbReference type="RefSeq" id="WP_015046637.1">
    <property type="nucleotide sequence ID" value="NC_018868.3"/>
</dbReference>
<dbReference type="KEGG" id="saga:M5M_06345"/>
<name>K4KH80_SIMAS</name>
<keyword evidence="3" id="KW-1185">Reference proteome</keyword>
<dbReference type="InterPro" id="IPR000182">
    <property type="entry name" value="GNAT_dom"/>
</dbReference>
<dbReference type="Gene3D" id="3.40.630.30">
    <property type="match status" value="1"/>
</dbReference>
<proteinExistence type="predicted"/>
<dbReference type="PANTHER" id="PTHR43792:SF1">
    <property type="entry name" value="N-ACETYLTRANSFERASE DOMAIN-CONTAINING PROTEIN"/>
    <property type="match status" value="1"/>
</dbReference>
<evidence type="ECO:0000313" key="2">
    <source>
        <dbReference type="EMBL" id="AFU98464.1"/>
    </source>
</evidence>
<dbReference type="InterPro" id="IPR051531">
    <property type="entry name" value="N-acetyltransferase"/>
</dbReference>
<reference evidence="2 3" key="1">
    <citation type="journal article" date="2013" name="Genome Announc.">
        <title>Complete genome sequence of Simiduia agarivorans SA1(T), a marine bacterium able to degrade a variety of polysaccharides.</title>
        <authorList>
            <person name="Lin S.Y."/>
            <person name="Shieh W.Y."/>
            <person name="Chen J.S."/>
            <person name="Tang S.L."/>
        </authorList>
    </citation>
    <scope>NUCLEOTIDE SEQUENCE [LARGE SCALE GENOMIC DNA]</scope>
    <source>
        <strain evidence="3">DSM 21679 / JCM 13881 / BCRC 17597 / SA1</strain>
    </source>
</reference>
<organism evidence="2 3">
    <name type="scientific">Simiduia agarivorans (strain DSM 21679 / JCM 13881 / BCRC 17597 / SA1)</name>
    <dbReference type="NCBI Taxonomy" id="1117647"/>
    <lineage>
        <taxon>Bacteria</taxon>
        <taxon>Pseudomonadati</taxon>
        <taxon>Pseudomonadota</taxon>
        <taxon>Gammaproteobacteria</taxon>
        <taxon>Cellvibrionales</taxon>
        <taxon>Cellvibrionaceae</taxon>
        <taxon>Simiduia</taxon>
    </lineage>
</organism>
<dbReference type="GO" id="GO:0016747">
    <property type="term" value="F:acyltransferase activity, transferring groups other than amino-acyl groups"/>
    <property type="evidence" value="ECO:0007669"/>
    <property type="project" value="InterPro"/>
</dbReference>
<dbReference type="EMBL" id="CP003746">
    <property type="protein sequence ID" value="AFU98464.1"/>
    <property type="molecule type" value="Genomic_DNA"/>
</dbReference>
<accession>K4KH80</accession>
<sequence>MANPPLTSPRLRFEALSRHHAPLVFALFNDPAFIRYVGDRGIRTVEDAVAQIEGPLARQQRPYATKYAVYDGDKPIGLCGLMQRDYLPAPDLGYSFLAEARGRGLAREAARWVLYNCALATVYAMVNQHNQPSRALLEDMGFAVTPVGKIQIPFIDTLLYVKKTGSV</sequence>
<dbReference type="Pfam" id="PF13302">
    <property type="entry name" value="Acetyltransf_3"/>
    <property type="match status" value="1"/>
</dbReference>